<dbReference type="CDD" id="cd01949">
    <property type="entry name" value="GGDEF"/>
    <property type="match status" value="1"/>
</dbReference>
<dbReference type="InterPro" id="IPR029787">
    <property type="entry name" value="Nucleotide_cyclase"/>
</dbReference>
<dbReference type="Pfam" id="PF00990">
    <property type="entry name" value="GGDEF"/>
    <property type="match status" value="1"/>
</dbReference>
<protein>
    <recommendedName>
        <fullName evidence="2">diguanylate cyclase</fullName>
        <ecNumber evidence="2">2.7.7.65</ecNumber>
    </recommendedName>
</protein>
<comment type="caution">
    <text evidence="6">The sequence shown here is derived from an EMBL/GenBank/DDBJ whole genome shotgun (WGS) entry which is preliminary data.</text>
</comment>
<dbReference type="PANTHER" id="PTHR45138:SF9">
    <property type="entry name" value="DIGUANYLATE CYCLASE DGCM-RELATED"/>
    <property type="match status" value="1"/>
</dbReference>
<keyword evidence="7" id="KW-1185">Reference proteome</keyword>
<dbReference type="SUPFAM" id="SSF55073">
    <property type="entry name" value="Nucleotide cyclase"/>
    <property type="match status" value="1"/>
</dbReference>
<dbReference type="NCBIfam" id="TIGR00254">
    <property type="entry name" value="GGDEF"/>
    <property type="match status" value="1"/>
</dbReference>
<reference evidence="6 7" key="1">
    <citation type="submission" date="2020-08" db="EMBL/GenBank/DDBJ databases">
        <title>Oceanospirillum sp. nov. isolated from marine sediment.</title>
        <authorList>
            <person name="Ji X."/>
        </authorList>
    </citation>
    <scope>NUCLEOTIDE SEQUENCE [LARGE SCALE GENOMIC DNA]</scope>
    <source>
        <strain evidence="6 7">D5</strain>
    </source>
</reference>
<evidence type="ECO:0000256" key="4">
    <source>
        <dbReference type="SAM" id="Phobius"/>
    </source>
</evidence>
<dbReference type="Gene3D" id="3.30.70.270">
    <property type="match status" value="1"/>
</dbReference>
<dbReference type="GO" id="GO:0052621">
    <property type="term" value="F:diguanylate cyclase activity"/>
    <property type="evidence" value="ECO:0007669"/>
    <property type="project" value="UniProtKB-EC"/>
</dbReference>
<feature type="transmembrane region" description="Helical" evidence="4">
    <location>
        <begin position="134"/>
        <end position="151"/>
    </location>
</feature>
<dbReference type="InterPro" id="IPR050469">
    <property type="entry name" value="Diguanylate_Cyclase"/>
</dbReference>
<keyword evidence="4" id="KW-1133">Transmembrane helix</keyword>
<dbReference type="GO" id="GO:0043709">
    <property type="term" value="P:cell adhesion involved in single-species biofilm formation"/>
    <property type="evidence" value="ECO:0007669"/>
    <property type="project" value="TreeGrafter"/>
</dbReference>
<feature type="transmembrane region" description="Helical" evidence="4">
    <location>
        <begin position="157"/>
        <end position="179"/>
    </location>
</feature>
<evidence type="ECO:0000256" key="3">
    <source>
        <dbReference type="ARBA" id="ARBA00034247"/>
    </source>
</evidence>
<evidence type="ECO:0000256" key="1">
    <source>
        <dbReference type="ARBA" id="ARBA00001946"/>
    </source>
</evidence>
<dbReference type="InterPro" id="IPR000160">
    <property type="entry name" value="GGDEF_dom"/>
</dbReference>
<feature type="transmembrane region" description="Helical" evidence="4">
    <location>
        <begin position="50"/>
        <end position="71"/>
    </location>
</feature>
<dbReference type="FunFam" id="3.30.70.270:FF:000001">
    <property type="entry name" value="Diguanylate cyclase domain protein"/>
    <property type="match status" value="1"/>
</dbReference>
<dbReference type="EMBL" id="JACJFM010000006">
    <property type="protein sequence ID" value="MBB1486378.1"/>
    <property type="molecule type" value="Genomic_DNA"/>
</dbReference>
<gene>
    <name evidence="6" type="ORF">H4O21_07130</name>
</gene>
<keyword evidence="4" id="KW-0472">Membrane</keyword>
<dbReference type="InterPro" id="IPR043128">
    <property type="entry name" value="Rev_trsase/Diguanyl_cyclase"/>
</dbReference>
<dbReference type="GO" id="GO:1902201">
    <property type="term" value="P:negative regulation of bacterial-type flagellum-dependent cell motility"/>
    <property type="evidence" value="ECO:0007669"/>
    <property type="project" value="TreeGrafter"/>
</dbReference>
<evidence type="ECO:0000259" key="5">
    <source>
        <dbReference type="PROSITE" id="PS50887"/>
    </source>
</evidence>
<comment type="cofactor">
    <cofactor evidence="1">
        <name>Mg(2+)</name>
        <dbReference type="ChEBI" id="CHEBI:18420"/>
    </cofactor>
</comment>
<dbReference type="SMART" id="SM00267">
    <property type="entry name" value="GGDEF"/>
    <property type="match status" value="1"/>
</dbReference>
<sequence>MSDAGPHSEISSISEMQKQTITHGNIWILASGTLILAIVLSFLLRYEKEAIGLSVFHFLPPVLLLTGAGMLMQGYRNQKRQTLFWMLASTMIAMFWLALAWSIFDLWDNRQAAEKVVLIGFFSVLIGWYSRYSLLLLAIGILISGYAWFLLNDDRLVLIDQLISLVKFPILILLMTCTLRRLYNQLLQKQIENDLLISELREMSYTDTLTGLINRKGFNETLRDNLKNADRFHTPLSLIILDIDHFKQYNDSLGHPKGDLCLKKVAAVLASQSQRAVDTVARIGGEEFALILPGSNSKQASQLAEMIREALMEEAITHPDSPVSEHVTVSMGIANYSEDDESSLYRKADSALYKAKSRDRNRSEIFSLLDTSVTAD</sequence>
<dbReference type="GO" id="GO:0005886">
    <property type="term" value="C:plasma membrane"/>
    <property type="evidence" value="ECO:0007669"/>
    <property type="project" value="TreeGrafter"/>
</dbReference>
<feature type="transmembrane region" description="Helical" evidence="4">
    <location>
        <begin position="83"/>
        <end position="104"/>
    </location>
</feature>
<evidence type="ECO:0000256" key="2">
    <source>
        <dbReference type="ARBA" id="ARBA00012528"/>
    </source>
</evidence>
<dbReference type="PROSITE" id="PS50887">
    <property type="entry name" value="GGDEF"/>
    <property type="match status" value="1"/>
</dbReference>
<name>A0A839IN55_9GAMM</name>
<dbReference type="Proteomes" id="UP000565262">
    <property type="component" value="Unassembled WGS sequence"/>
</dbReference>
<accession>A0A839IN55</accession>
<evidence type="ECO:0000313" key="6">
    <source>
        <dbReference type="EMBL" id="MBB1486378.1"/>
    </source>
</evidence>
<feature type="transmembrane region" description="Helical" evidence="4">
    <location>
        <begin position="26"/>
        <end position="44"/>
    </location>
</feature>
<comment type="catalytic activity">
    <reaction evidence="3">
        <text>2 GTP = 3',3'-c-di-GMP + 2 diphosphate</text>
        <dbReference type="Rhea" id="RHEA:24898"/>
        <dbReference type="ChEBI" id="CHEBI:33019"/>
        <dbReference type="ChEBI" id="CHEBI:37565"/>
        <dbReference type="ChEBI" id="CHEBI:58805"/>
        <dbReference type="EC" id="2.7.7.65"/>
    </reaction>
</comment>
<keyword evidence="4" id="KW-0812">Transmembrane</keyword>
<dbReference type="EC" id="2.7.7.65" evidence="2"/>
<dbReference type="PANTHER" id="PTHR45138">
    <property type="entry name" value="REGULATORY COMPONENTS OF SENSORY TRANSDUCTION SYSTEM"/>
    <property type="match status" value="1"/>
</dbReference>
<dbReference type="AlphaFoldDB" id="A0A839IN55"/>
<dbReference type="RefSeq" id="WP_182808146.1">
    <property type="nucleotide sequence ID" value="NZ_JACJFM010000006.1"/>
</dbReference>
<feature type="domain" description="GGDEF" evidence="5">
    <location>
        <begin position="234"/>
        <end position="368"/>
    </location>
</feature>
<evidence type="ECO:0000313" key="7">
    <source>
        <dbReference type="Proteomes" id="UP000565262"/>
    </source>
</evidence>
<organism evidence="6 7">
    <name type="scientific">Oceanospirillum sediminis</name>
    <dbReference type="NCBI Taxonomy" id="2760088"/>
    <lineage>
        <taxon>Bacteria</taxon>
        <taxon>Pseudomonadati</taxon>
        <taxon>Pseudomonadota</taxon>
        <taxon>Gammaproteobacteria</taxon>
        <taxon>Oceanospirillales</taxon>
        <taxon>Oceanospirillaceae</taxon>
        <taxon>Oceanospirillum</taxon>
    </lineage>
</organism>
<proteinExistence type="predicted"/>